<dbReference type="Pfam" id="PF00811">
    <property type="entry name" value="Ependymin"/>
    <property type="match status" value="1"/>
</dbReference>
<accession>A0A210PKU9</accession>
<dbReference type="PANTHER" id="PTHR10697:SF1">
    <property type="entry name" value="MAMMALIAN EPENDYMIN-RELATED PROTEIN 1"/>
    <property type="match status" value="1"/>
</dbReference>
<dbReference type="GO" id="GO:0005509">
    <property type="term" value="F:calcium ion binding"/>
    <property type="evidence" value="ECO:0007669"/>
    <property type="project" value="InterPro"/>
</dbReference>
<evidence type="ECO:0000313" key="2">
    <source>
        <dbReference type="Proteomes" id="UP000242188"/>
    </source>
</evidence>
<dbReference type="OrthoDB" id="6084362at2759"/>
<dbReference type="AlphaFoldDB" id="A0A210PKU9"/>
<dbReference type="GO" id="GO:0007160">
    <property type="term" value="P:cell-matrix adhesion"/>
    <property type="evidence" value="ECO:0007669"/>
    <property type="project" value="InterPro"/>
</dbReference>
<evidence type="ECO:0000313" key="1">
    <source>
        <dbReference type="EMBL" id="OWF37120.1"/>
    </source>
</evidence>
<protein>
    <submittedName>
        <fullName evidence="1">Mammalian ependymin-related protein 1</fullName>
    </submittedName>
</protein>
<dbReference type="PANTHER" id="PTHR10697">
    <property type="entry name" value="MAMMALIAN EPENDYMIN-RELATED PROTEIN 1"/>
    <property type="match status" value="1"/>
</dbReference>
<reference evidence="1 2" key="1">
    <citation type="journal article" date="2017" name="Nat. Ecol. Evol.">
        <title>Scallop genome provides insights into evolution of bilaterian karyotype and development.</title>
        <authorList>
            <person name="Wang S."/>
            <person name="Zhang J."/>
            <person name="Jiao W."/>
            <person name="Li J."/>
            <person name="Xun X."/>
            <person name="Sun Y."/>
            <person name="Guo X."/>
            <person name="Huan P."/>
            <person name="Dong B."/>
            <person name="Zhang L."/>
            <person name="Hu X."/>
            <person name="Sun X."/>
            <person name="Wang J."/>
            <person name="Zhao C."/>
            <person name="Wang Y."/>
            <person name="Wang D."/>
            <person name="Huang X."/>
            <person name="Wang R."/>
            <person name="Lv J."/>
            <person name="Li Y."/>
            <person name="Zhang Z."/>
            <person name="Liu B."/>
            <person name="Lu W."/>
            <person name="Hui Y."/>
            <person name="Liang J."/>
            <person name="Zhou Z."/>
            <person name="Hou R."/>
            <person name="Li X."/>
            <person name="Liu Y."/>
            <person name="Li H."/>
            <person name="Ning X."/>
            <person name="Lin Y."/>
            <person name="Zhao L."/>
            <person name="Xing Q."/>
            <person name="Dou J."/>
            <person name="Li Y."/>
            <person name="Mao J."/>
            <person name="Guo H."/>
            <person name="Dou H."/>
            <person name="Li T."/>
            <person name="Mu C."/>
            <person name="Jiang W."/>
            <person name="Fu Q."/>
            <person name="Fu X."/>
            <person name="Miao Y."/>
            <person name="Liu J."/>
            <person name="Yu Q."/>
            <person name="Li R."/>
            <person name="Liao H."/>
            <person name="Li X."/>
            <person name="Kong Y."/>
            <person name="Jiang Z."/>
            <person name="Chourrout D."/>
            <person name="Li R."/>
            <person name="Bao Z."/>
        </authorList>
    </citation>
    <scope>NUCLEOTIDE SEQUENCE [LARGE SCALE GENOMIC DNA]</scope>
    <source>
        <strain evidence="1 2">PY_sf001</strain>
    </source>
</reference>
<dbReference type="Proteomes" id="UP000242188">
    <property type="component" value="Unassembled WGS sequence"/>
</dbReference>
<proteinExistence type="predicted"/>
<name>A0A210PKU9_MIZYE</name>
<keyword evidence="2" id="KW-1185">Reference proteome</keyword>
<dbReference type="GO" id="GO:0005764">
    <property type="term" value="C:lysosome"/>
    <property type="evidence" value="ECO:0007669"/>
    <property type="project" value="TreeGrafter"/>
</dbReference>
<dbReference type="EMBL" id="NEDP02005595">
    <property type="protein sequence ID" value="OWF37120.1"/>
    <property type="molecule type" value="Genomic_DNA"/>
</dbReference>
<sequence length="249" mass="28112">MLTMLINKEPEWTFQHGQLNNLERSTDKIAIAYIRAKCPNVVTLRDWGATVRTSSYTMKYLILISALAYVAYSQVPGPCESPKQWEGRVFTTDRSKNFTQIGKVSYDETQRRERVIEEVEFGSDRDYFDSLFLHNVGKAYILNLKTRKCNVTNLTEPFIPRGVPREAEFAGSATIGAAGVPGEFMVVENFRGTFRSSGSKFFGVSTVPDCFPIEFGYYSEKTGFVQQTIFDANIGISDPNVFIPPKECL</sequence>
<dbReference type="GO" id="GO:0005576">
    <property type="term" value="C:extracellular region"/>
    <property type="evidence" value="ECO:0007669"/>
    <property type="project" value="InterPro"/>
</dbReference>
<comment type="caution">
    <text evidence="1">The sequence shown here is derived from an EMBL/GenBank/DDBJ whole genome shotgun (WGS) entry which is preliminary data.</text>
</comment>
<gene>
    <name evidence="1" type="ORF">KP79_PYT09810</name>
</gene>
<organism evidence="1 2">
    <name type="scientific">Mizuhopecten yessoensis</name>
    <name type="common">Japanese scallop</name>
    <name type="synonym">Patinopecten yessoensis</name>
    <dbReference type="NCBI Taxonomy" id="6573"/>
    <lineage>
        <taxon>Eukaryota</taxon>
        <taxon>Metazoa</taxon>
        <taxon>Spiralia</taxon>
        <taxon>Lophotrochozoa</taxon>
        <taxon>Mollusca</taxon>
        <taxon>Bivalvia</taxon>
        <taxon>Autobranchia</taxon>
        <taxon>Pteriomorphia</taxon>
        <taxon>Pectinida</taxon>
        <taxon>Pectinoidea</taxon>
        <taxon>Pectinidae</taxon>
        <taxon>Mizuhopecten</taxon>
    </lineage>
</organism>
<dbReference type="InterPro" id="IPR001299">
    <property type="entry name" value="Ependymin"/>
</dbReference>